<dbReference type="RefSeq" id="WP_114431155.1">
    <property type="nucleotide sequence ID" value="NZ_QPJM01000010.1"/>
</dbReference>
<reference evidence="1 2" key="1">
    <citation type="submission" date="2018-07" db="EMBL/GenBank/DDBJ databases">
        <title>Genomic Encyclopedia of Type Strains, Phase III (KMG-III): the genomes of soil and plant-associated and newly described type strains.</title>
        <authorList>
            <person name="Whitman W."/>
        </authorList>
    </citation>
    <scope>NUCLEOTIDE SEQUENCE [LARGE SCALE GENOMIC DNA]</scope>
    <source>
        <strain evidence="1 2">31-25a</strain>
    </source>
</reference>
<gene>
    <name evidence="1" type="ORF">C7476_110103</name>
</gene>
<proteinExistence type="predicted"/>
<dbReference type="OrthoDB" id="8115447at2"/>
<protein>
    <submittedName>
        <fullName evidence="1">Uncharacterized protein</fullName>
    </submittedName>
</protein>
<dbReference type="EMBL" id="QPJM01000010">
    <property type="protein sequence ID" value="RCW81549.1"/>
    <property type="molecule type" value="Genomic_DNA"/>
</dbReference>
<evidence type="ECO:0000313" key="1">
    <source>
        <dbReference type="EMBL" id="RCW81549.1"/>
    </source>
</evidence>
<comment type="caution">
    <text evidence="1">The sequence shown here is derived from an EMBL/GenBank/DDBJ whole genome shotgun (WGS) entry which is preliminary data.</text>
</comment>
<dbReference type="AlphaFoldDB" id="A0A368YPM3"/>
<sequence>METLKIFRLLPIADEADPRWDNADNQGEVIVRARSAADARVVAAEAEDDFLEMDVAPADGDTTRTFSAFRDDKLYTVVEDTSDRYPPIGARAVIEGNIRPVILSTRQADR</sequence>
<name>A0A368YPM3_9HYPH</name>
<dbReference type="Proteomes" id="UP000253324">
    <property type="component" value="Unassembled WGS sequence"/>
</dbReference>
<organism evidence="1 2">
    <name type="scientific">Phyllobacterium bourgognense</name>
    <dbReference type="NCBI Taxonomy" id="314236"/>
    <lineage>
        <taxon>Bacteria</taxon>
        <taxon>Pseudomonadati</taxon>
        <taxon>Pseudomonadota</taxon>
        <taxon>Alphaproteobacteria</taxon>
        <taxon>Hyphomicrobiales</taxon>
        <taxon>Phyllobacteriaceae</taxon>
        <taxon>Phyllobacterium</taxon>
    </lineage>
</organism>
<accession>A0A368YPM3</accession>
<evidence type="ECO:0000313" key="2">
    <source>
        <dbReference type="Proteomes" id="UP000253324"/>
    </source>
</evidence>
<keyword evidence="2" id="KW-1185">Reference proteome</keyword>